<proteinExistence type="predicted"/>
<evidence type="ECO:0000313" key="1">
    <source>
        <dbReference type="EMBL" id="GIY22619.1"/>
    </source>
</evidence>
<accession>A0AAV4RND9</accession>
<protein>
    <submittedName>
        <fullName evidence="1">Uncharacterized protein</fullName>
    </submittedName>
</protein>
<dbReference type="EMBL" id="BPLR01008174">
    <property type="protein sequence ID" value="GIY22619.1"/>
    <property type="molecule type" value="Genomic_DNA"/>
</dbReference>
<sequence length="107" mass="12260">MLDFASDSHSISSSISFRDRIRFNETTRPVSRRLQSTCLGPCEPQKHPTPTVSLHRFPFEIESDSTKQPVPCLGVFNRRVWSPANHKEVKNNNELAPLTNRSDVVRR</sequence>
<dbReference type="AlphaFoldDB" id="A0AAV4RND9"/>
<comment type="caution">
    <text evidence="1">The sequence shown here is derived from an EMBL/GenBank/DDBJ whole genome shotgun (WGS) entry which is preliminary data.</text>
</comment>
<gene>
    <name evidence="1" type="ORF">CEXT_558751</name>
</gene>
<name>A0AAV4RND9_CAEEX</name>
<keyword evidence="2" id="KW-1185">Reference proteome</keyword>
<organism evidence="1 2">
    <name type="scientific">Caerostris extrusa</name>
    <name type="common">Bark spider</name>
    <name type="synonym">Caerostris bankana</name>
    <dbReference type="NCBI Taxonomy" id="172846"/>
    <lineage>
        <taxon>Eukaryota</taxon>
        <taxon>Metazoa</taxon>
        <taxon>Ecdysozoa</taxon>
        <taxon>Arthropoda</taxon>
        <taxon>Chelicerata</taxon>
        <taxon>Arachnida</taxon>
        <taxon>Araneae</taxon>
        <taxon>Araneomorphae</taxon>
        <taxon>Entelegynae</taxon>
        <taxon>Araneoidea</taxon>
        <taxon>Araneidae</taxon>
        <taxon>Caerostris</taxon>
    </lineage>
</organism>
<dbReference type="Proteomes" id="UP001054945">
    <property type="component" value="Unassembled WGS sequence"/>
</dbReference>
<evidence type="ECO:0000313" key="2">
    <source>
        <dbReference type="Proteomes" id="UP001054945"/>
    </source>
</evidence>
<reference evidence="1 2" key="1">
    <citation type="submission" date="2021-06" db="EMBL/GenBank/DDBJ databases">
        <title>Caerostris extrusa draft genome.</title>
        <authorList>
            <person name="Kono N."/>
            <person name="Arakawa K."/>
        </authorList>
    </citation>
    <scope>NUCLEOTIDE SEQUENCE [LARGE SCALE GENOMIC DNA]</scope>
</reference>